<dbReference type="EMBL" id="DS989734">
    <property type="protein sequence ID" value="EEA07715.1"/>
    <property type="molecule type" value="Genomic_DNA"/>
</dbReference>
<proteinExistence type="predicted"/>
<name>B6AHM0_CRYMR</name>
<accession>B6AHM0</accession>
<keyword evidence="2" id="KW-1185">Reference proteome</keyword>
<dbReference type="VEuPathDB" id="CryptoDB:CMU_006380"/>
<dbReference type="OMA" id="KYQESNT"/>
<sequence>MDVLARVCDILQAIINNNSTDDVTVDIPEDLDESSTEQFKNYLYNAGFTSNNGNKTNTLYLSRRNLDLSRVKRCLTVVQQDMNMKVKSRRNKGDTLSKSDQLEKELASIRAERALKYQESNTRSVSLAVEERRSTRLSMRRIFNFNWFSSLFQSRRESTPRNRIITDSNYYRSKTPCCGRGCGL</sequence>
<reference evidence="1" key="1">
    <citation type="submission" date="2008-06" db="EMBL/GenBank/DDBJ databases">
        <authorList>
            <person name="Lorenzi H."/>
            <person name="Inman J."/>
            <person name="Miller J."/>
            <person name="Schobel S."/>
            <person name="Amedeo P."/>
            <person name="Caler E.V."/>
            <person name="da Silva J."/>
        </authorList>
    </citation>
    <scope>NUCLEOTIDE SEQUENCE [LARGE SCALE GENOMIC DNA]</scope>
    <source>
        <strain evidence="1">RN66</strain>
    </source>
</reference>
<dbReference type="GeneID" id="6997206"/>
<gene>
    <name evidence="1" type="ORF">CMU_006380</name>
</gene>
<protein>
    <submittedName>
        <fullName evidence="1">Uncharacterized protein</fullName>
    </submittedName>
</protein>
<organism evidence="1 2">
    <name type="scientific">Cryptosporidium muris (strain RN66)</name>
    <dbReference type="NCBI Taxonomy" id="441375"/>
    <lineage>
        <taxon>Eukaryota</taxon>
        <taxon>Sar</taxon>
        <taxon>Alveolata</taxon>
        <taxon>Apicomplexa</taxon>
        <taxon>Conoidasida</taxon>
        <taxon>Coccidia</taxon>
        <taxon>Eucoccidiorida</taxon>
        <taxon>Eimeriorina</taxon>
        <taxon>Cryptosporidiidae</taxon>
        <taxon>Cryptosporidium</taxon>
    </lineage>
</organism>
<dbReference type="OrthoDB" id="342947at2759"/>
<dbReference type="RefSeq" id="XP_002142064.1">
    <property type="nucleotide sequence ID" value="XM_002142028.1"/>
</dbReference>
<dbReference type="Proteomes" id="UP000001460">
    <property type="component" value="Unassembled WGS sequence"/>
</dbReference>
<dbReference type="AlphaFoldDB" id="B6AHM0"/>
<evidence type="ECO:0000313" key="2">
    <source>
        <dbReference type="Proteomes" id="UP000001460"/>
    </source>
</evidence>
<evidence type="ECO:0000313" key="1">
    <source>
        <dbReference type="EMBL" id="EEA07715.1"/>
    </source>
</evidence>